<dbReference type="InterPro" id="IPR052520">
    <property type="entry name" value="ATL_DNA_repair"/>
</dbReference>
<dbReference type="InterPro" id="IPR036388">
    <property type="entry name" value="WH-like_DNA-bd_sf"/>
</dbReference>
<organism evidence="3 4">
    <name type="scientific">Lacimicrobium alkaliphilum</name>
    <dbReference type="NCBI Taxonomy" id="1526571"/>
    <lineage>
        <taxon>Bacteria</taxon>
        <taxon>Pseudomonadati</taxon>
        <taxon>Pseudomonadota</taxon>
        <taxon>Gammaproteobacteria</taxon>
        <taxon>Alteromonadales</taxon>
        <taxon>Alteromonadaceae</taxon>
        <taxon>Lacimicrobium</taxon>
    </lineage>
</organism>
<dbReference type="CDD" id="cd06445">
    <property type="entry name" value="ATase"/>
    <property type="match status" value="1"/>
</dbReference>
<name>A0ABQ1RIJ1_9ALTE</name>
<dbReference type="GO" id="GO:0008168">
    <property type="term" value="F:methyltransferase activity"/>
    <property type="evidence" value="ECO:0007669"/>
    <property type="project" value="UniProtKB-KW"/>
</dbReference>
<comment type="caution">
    <text evidence="3">The sequence shown here is derived from an EMBL/GenBank/DDBJ whole genome shotgun (WGS) entry which is preliminary data.</text>
</comment>
<evidence type="ECO:0000313" key="3">
    <source>
        <dbReference type="EMBL" id="GGD71661.1"/>
    </source>
</evidence>
<feature type="domain" description="Methylated-DNA-[protein]-cysteine S-methyltransferase DNA binding" evidence="2">
    <location>
        <begin position="1"/>
        <end position="74"/>
    </location>
</feature>
<gene>
    <name evidence="3" type="ORF">GCM10011357_28360</name>
</gene>
<keyword evidence="3" id="KW-0808">Transferase</keyword>
<protein>
    <submittedName>
        <fullName evidence="3">Methylated-DNA--protein-cysteine methyltransferase</fullName>
    </submittedName>
</protein>
<dbReference type="GO" id="GO:0032259">
    <property type="term" value="P:methylation"/>
    <property type="evidence" value="ECO:0007669"/>
    <property type="project" value="UniProtKB-KW"/>
</dbReference>
<reference evidence="4" key="1">
    <citation type="journal article" date="2019" name="Int. J. Syst. Evol. Microbiol.">
        <title>The Global Catalogue of Microorganisms (GCM) 10K type strain sequencing project: providing services to taxonomists for standard genome sequencing and annotation.</title>
        <authorList>
            <consortium name="The Broad Institute Genomics Platform"/>
            <consortium name="The Broad Institute Genome Sequencing Center for Infectious Disease"/>
            <person name="Wu L."/>
            <person name="Ma J."/>
        </authorList>
    </citation>
    <scope>NUCLEOTIDE SEQUENCE [LARGE SCALE GENOMIC DNA]</scope>
    <source>
        <strain evidence="4">CGMCC 1.12923</strain>
    </source>
</reference>
<evidence type="ECO:0000256" key="1">
    <source>
        <dbReference type="ARBA" id="ARBA00022763"/>
    </source>
</evidence>
<dbReference type="SUPFAM" id="SSF46767">
    <property type="entry name" value="Methylated DNA-protein cysteine methyltransferase, C-terminal domain"/>
    <property type="match status" value="1"/>
</dbReference>
<keyword evidence="1" id="KW-0227">DNA damage</keyword>
<keyword evidence="3" id="KW-0489">Methyltransferase</keyword>
<proteinExistence type="predicted"/>
<evidence type="ECO:0000313" key="4">
    <source>
        <dbReference type="Proteomes" id="UP000614272"/>
    </source>
</evidence>
<dbReference type="Pfam" id="PF01035">
    <property type="entry name" value="DNA_binding_1"/>
    <property type="match status" value="1"/>
</dbReference>
<evidence type="ECO:0000259" key="2">
    <source>
        <dbReference type="Pfam" id="PF01035"/>
    </source>
</evidence>
<dbReference type="InterPro" id="IPR014048">
    <property type="entry name" value="MethylDNA_cys_MeTrfase_DNA-bd"/>
</dbReference>
<dbReference type="PANTHER" id="PTHR42942:SF1">
    <property type="entry name" value="ALKYLTRANSFERASE-LIKE PROTEIN 1"/>
    <property type="match status" value="1"/>
</dbReference>
<keyword evidence="4" id="KW-1185">Reference proteome</keyword>
<dbReference type="InterPro" id="IPR036217">
    <property type="entry name" value="MethylDNA_cys_MeTrfase_DNAb"/>
</dbReference>
<dbReference type="PANTHER" id="PTHR42942">
    <property type="entry name" value="6-O-METHYLGUANINE DNA METHYLTRANSFERASE"/>
    <property type="match status" value="1"/>
</dbReference>
<dbReference type="EMBL" id="BMGJ01000012">
    <property type="protein sequence ID" value="GGD71661.1"/>
    <property type="molecule type" value="Genomic_DNA"/>
</dbReference>
<sequence length="101" mass="11133">MQQIPSGTVASYGQIADLAGLPGRARLVGKALGRAPKEMKLPWQRVLRSDGQLAFPPGSLSAQTQKGLLQEEGVVVLNNRVRLKDFQWQPGFAELLFELKY</sequence>
<accession>A0ABQ1RIJ1</accession>
<dbReference type="Gene3D" id="1.10.10.10">
    <property type="entry name" value="Winged helix-like DNA-binding domain superfamily/Winged helix DNA-binding domain"/>
    <property type="match status" value="1"/>
</dbReference>
<dbReference type="Proteomes" id="UP000614272">
    <property type="component" value="Unassembled WGS sequence"/>
</dbReference>